<evidence type="ECO:0000313" key="2">
    <source>
        <dbReference type="Proteomes" id="UP000287144"/>
    </source>
</evidence>
<organism evidence="1 2">
    <name type="scientific">Fusarium oligoseptatum</name>
    <dbReference type="NCBI Taxonomy" id="2604345"/>
    <lineage>
        <taxon>Eukaryota</taxon>
        <taxon>Fungi</taxon>
        <taxon>Dikarya</taxon>
        <taxon>Ascomycota</taxon>
        <taxon>Pezizomycotina</taxon>
        <taxon>Sordariomycetes</taxon>
        <taxon>Hypocreomycetidae</taxon>
        <taxon>Hypocreales</taxon>
        <taxon>Nectriaceae</taxon>
        <taxon>Fusarium</taxon>
        <taxon>Fusarium solani species complex</taxon>
    </lineage>
</organism>
<sequence>MSAEAPASTPAATTTAGFAQNNWRWCQKCSSLFYRGDALCVPGRVHDHSSSGTYTLSESATGQVGWKWCKNCQVLSFTGNGTIGPCKAGGQHDVSGSSNYRLQQNGDGQDNWRWCRKCQALSFAGGPVGDCQAGGKHDFNGSGNYSLCIDGNPRGIASGQDQWRWCNKCQALAFDGHTCCPAGGAHINTTSWNYTLIANDPALPNSQSGWMWCNKCYGLAYSKDVSDGTCPRGGTHDHAGSADYALPMNVGPSGGQNQWSWCKWCQQLWWSGNGEGRCSHSPVGGHSTDRSADYTLSFKEN</sequence>
<evidence type="ECO:0000313" key="1">
    <source>
        <dbReference type="EMBL" id="RSM08977.1"/>
    </source>
</evidence>
<accession>A0A428U3W2</accession>
<proteinExistence type="predicted"/>
<reference evidence="1 2" key="1">
    <citation type="submission" date="2017-06" db="EMBL/GenBank/DDBJ databases">
        <title>Comparative genomic analysis of Ambrosia Fusariam Clade fungi.</title>
        <authorList>
            <person name="Stajich J.E."/>
            <person name="Carrillo J."/>
            <person name="Kijimoto T."/>
            <person name="Eskalen A."/>
            <person name="O'Donnell K."/>
            <person name="Kasson M."/>
        </authorList>
    </citation>
    <scope>NUCLEOTIDE SEQUENCE [LARGE SCALE GENOMIC DNA]</scope>
    <source>
        <strain evidence="1 2">NRRL62579</strain>
    </source>
</reference>
<gene>
    <name evidence="1" type="ORF">CEP52_004383</name>
</gene>
<dbReference type="Proteomes" id="UP000287144">
    <property type="component" value="Unassembled WGS sequence"/>
</dbReference>
<dbReference type="EMBL" id="NKCK01000031">
    <property type="protein sequence ID" value="RSM08977.1"/>
    <property type="molecule type" value="Genomic_DNA"/>
</dbReference>
<dbReference type="AlphaFoldDB" id="A0A428U3W2"/>
<keyword evidence="2" id="KW-1185">Reference proteome</keyword>
<name>A0A428U3W2_9HYPO</name>
<protein>
    <submittedName>
        <fullName evidence="1">Uncharacterized protein</fullName>
    </submittedName>
</protein>
<comment type="caution">
    <text evidence="1">The sequence shown here is derived from an EMBL/GenBank/DDBJ whole genome shotgun (WGS) entry which is preliminary data.</text>
</comment>